<proteinExistence type="predicted"/>
<dbReference type="RefSeq" id="WP_125653763.1">
    <property type="nucleotide sequence ID" value="NZ_AP019308.1"/>
</dbReference>
<keyword evidence="5 7" id="KW-0449">Lipoprotein</keyword>
<dbReference type="InterPro" id="IPR050490">
    <property type="entry name" value="Bact_solute-bd_prot1"/>
</dbReference>
<evidence type="ECO:0000313" key="7">
    <source>
        <dbReference type="EMBL" id="BBH19421.1"/>
    </source>
</evidence>
<dbReference type="PROSITE" id="PS51257">
    <property type="entry name" value="PROKAR_LIPOPROTEIN"/>
    <property type="match status" value="1"/>
</dbReference>
<evidence type="ECO:0000256" key="6">
    <source>
        <dbReference type="SAM" id="MobiDB-lite"/>
    </source>
</evidence>
<dbReference type="PANTHER" id="PTHR43649">
    <property type="entry name" value="ARABINOSE-BINDING PROTEIN-RELATED"/>
    <property type="match status" value="1"/>
</dbReference>
<dbReference type="EMBL" id="AP019308">
    <property type="protein sequence ID" value="BBH19421.1"/>
    <property type="molecule type" value="Genomic_DNA"/>
</dbReference>
<keyword evidence="1" id="KW-1003">Cell membrane</keyword>
<dbReference type="KEGG" id="pbk:Back11_07660"/>
<protein>
    <submittedName>
        <fullName evidence="7">Lipoprotein LipO</fullName>
    </submittedName>
</protein>
<feature type="compositionally biased region" description="Low complexity" evidence="6">
    <location>
        <begin position="36"/>
        <end position="48"/>
    </location>
</feature>
<name>A0A3G9J0L4_9BACL</name>
<dbReference type="SUPFAM" id="SSF53850">
    <property type="entry name" value="Periplasmic binding protein-like II"/>
    <property type="match status" value="1"/>
</dbReference>
<sequence length="498" mass="55163">MKRVVGNKMWGLTLCTILVVTGVLSGCGNAKKEDSGSSSTSPSTTTVESKGDAADGIVNVSMMNIYHSDTAPADDGAVIKSVEEISKADLNMTYVPSNVYAEKLNVTMSSGEMPQVIMVDNPFITSIINGVESGMFWDISPYLKEFPNLANYDEQLLNNLKIDGKMYVIPRPRPLVRNGLVIRKDWLKKVGLELPTTVDEFYNLVKAFKEKDPDGNGKDDTYGMMLYEGVVPADIYSWFGAPNNWKVEEGKFIKDIETAEYKEGLKFVRKLYSEGLVNANFPVVVRNEARKDLYNNKVGVSLEPLDAVVTFYYLQMEETKNHFELVAGHPIAGKAFATAGHFGGAMIPKTSVKTEDELKKVLRYFDNQNSAEATEKFTKLVTENEEKPDDQKFNIDDLKNLIVNNAAMYPPGKSELNVMLKSRMEEHAAVSISDPSIGLIAPTQIEKGEQLKTILQDASIQFILGKIDEAGLDAAIEQWKKIGGSQVAKELAELYSQK</sequence>
<dbReference type="InterPro" id="IPR006059">
    <property type="entry name" value="SBP"/>
</dbReference>
<gene>
    <name evidence="7" type="primary">lipO_2</name>
    <name evidence="7" type="ORF">Back11_07660</name>
</gene>
<dbReference type="Gene3D" id="3.40.190.10">
    <property type="entry name" value="Periplasmic binding protein-like II"/>
    <property type="match status" value="2"/>
</dbReference>
<feature type="region of interest" description="Disordered" evidence="6">
    <location>
        <begin position="29"/>
        <end position="50"/>
    </location>
</feature>
<dbReference type="Pfam" id="PF13416">
    <property type="entry name" value="SBP_bac_8"/>
    <property type="match status" value="1"/>
</dbReference>
<dbReference type="AlphaFoldDB" id="A0A3G9J0L4"/>
<keyword evidence="8" id="KW-1185">Reference proteome</keyword>
<evidence type="ECO:0000256" key="3">
    <source>
        <dbReference type="ARBA" id="ARBA00023136"/>
    </source>
</evidence>
<reference evidence="7 8" key="1">
    <citation type="submission" date="2018-11" db="EMBL/GenBank/DDBJ databases">
        <title>Complete genome sequence of Paenibacillus baekrokdamisoli strain KCTC 33723.</title>
        <authorList>
            <person name="Kang S.W."/>
            <person name="Lee K.C."/>
            <person name="Kim K.K."/>
            <person name="Kim J.S."/>
            <person name="Kim D.S."/>
            <person name="Ko S.H."/>
            <person name="Yang S.H."/>
            <person name="Lee J.S."/>
        </authorList>
    </citation>
    <scope>NUCLEOTIDE SEQUENCE [LARGE SCALE GENOMIC DNA]</scope>
    <source>
        <strain evidence="7 8">KCTC 33723</strain>
    </source>
</reference>
<accession>A0A3G9J0L4</accession>
<evidence type="ECO:0000256" key="5">
    <source>
        <dbReference type="ARBA" id="ARBA00023288"/>
    </source>
</evidence>
<keyword evidence="4" id="KW-0564">Palmitate</keyword>
<dbReference type="Proteomes" id="UP000275368">
    <property type="component" value="Chromosome"/>
</dbReference>
<keyword evidence="2" id="KW-0732">Signal</keyword>
<organism evidence="7 8">
    <name type="scientific">Paenibacillus baekrokdamisoli</name>
    <dbReference type="NCBI Taxonomy" id="1712516"/>
    <lineage>
        <taxon>Bacteria</taxon>
        <taxon>Bacillati</taxon>
        <taxon>Bacillota</taxon>
        <taxon>Bacilli</taxon>
        <taxon>Bacillales</taxon>
        <taxon>Paenibacillaceae</taxon>
        <taxon>Paenibacillus</taxon>
    </lineage>
</organism>
<dbReference type="OrthoDB" id="2513152at2"/>
<keyword evidence="3" id="KW-0472">Membrane</keyword>
<evidence type="ECO:0000256" key="2">
    <source>
        <dbReference type="ARBA" id="ARBA00022729"/>
    </source>
</evidence>
<dbReference type="PANTHER" id="PTHR43649:SF33">
    <property type="entry name" value="POLYGALACTURONAN_RHAMNOGALACTURONAN-BINDING PROTEIN YTCQ"/>
    <property type="match status" value="1"/>
</dbReference>
<evidence type="ECO:0000256" key="1">
    <source>
        <dbReference type="ARBA" id="ARBA00022475"/>
    </source>
</evidence>
<evidence type="ECO:0000313" key="8">
    <source>
        <dbReference type="Proteomes" id="UP000275368"/>
    </source>
</evidence>
<evidence type="ECO:0000256" key="4">
    <source>
        <dbReference type="ARBA" id="ARBA00023139"/>
    </source>
</evidence>